<proteinExistence type="predicted"/>
<gene>
    <name evidence="1" type="ORF">TWF696_007901</name>
</gene>
<evidence type="ECO:0000313" key="2">
    <source>
        <dbReference type="Proteomes" id="UP001375240"/>
    </source>
</evidence>
<accession>A0AAV9UMM3</accession>
<dbReference type="EMBL" id="JAVHNQ010000006">
    <property type="protein sequence ID" value="KAK6344259.1"/>
    <property type="molecule type" value="Genomic_DNA"/>
</dbReference>
<protein>
    <submittedName>
        <fullName evidence="1">Uncharacterized protein</fullName>
    </submittedName>
</protein>
<sequence>MPCGPPDVPFTRYHTPVCCPADDDDFNAQTESCFASCTSSRVSGHHRFNDSCGGYARDIRDAIFGIVPTMTSFYPEYSTMWEYLPEHTGQHTFHYSSDSTFMEATHTNLPPRPGPKQLFLLSAHSFCFNIPIGLVELSHATFDCITQREANMNNGEGPGDPLPAGLTDSRCELTIYKWASALGAQWSYQEYINTCLHDDVWGNVFPTGPQYITPCGPNPEQLLMRAPLLTSKILGNYGRDEADAYYPCADPTNDDSIGTYAEIHTTTGPLTVGQYSFCDPDGKALWVRNNLVVRLRLSMTGPRDRLWALAAAVDAVLVRQERQLIYDPMETDTDAPSPPI</sequence>
<comment type="caution">
    <text evidence="1">The sequence shown here is derived from an EMBL/GenBank/DDBJ whole genome shotgun (WGS) entry which is preliminary data.</text>
</comment>
<name>A0AAV9UMM3_9PEZI</name>
<reference evidence="1 2" key="1">
    <citation type="submission" date="2019-10" db="EMBL/GenBank/DDBJ databases">
        <authorList>
            <person name="Palmer J.M."/>
        </authorList>
    </citation>
    <scope>NUCLEOTIDE SEQUENCE [LARGE SCALE GENOMIC DNA]</scope>
    <source>
        <strain evidence="1 2">TWF696</strain>
    </source>
</reference>
<evidence type="ECO:0000313" key="1">
    <source>
        <dbReference type="EMBL" id="KAK6344259.1"/>
    </source>
</evidence>
<keyword evidence="2" id="KW-1185">Reference proteome</keyword>
<dbReference type="AlphaFoldDB" id="A0AAV9UMM3"/>
<organism evidence="1 2">
    <name type="scientific">Orbilia brochopaga</name>
    <dbReference type="NCBI Taxonomy" id="3140254"/>
    <lineage>
        <taxon>Eukaryota</taxon>
        <taxon>Fungi</taxon>
        <taxon>Dikarya</taxon>
        <taxon>Ascomycota</taxon>
        <taxon>Pezizomycotina</taxon>
        <taxon>Orbiliomycetes</taxon>
        <taxon>Orbiliales</taxon>
        <taxon>Orbiliaceae</taxon>
        <taxon>Orbilia</taxon>
    </lineage>
</organism>
<dbReference type="Proteomes" id="UP001375240">
    <property type="component" value="Unassembled WGS sequence"/>
</dbReference>